<evidence type="ECO:0000313" key="2">
    <source>
        <dbReference type="EMBL" id="QYN51949.1"/>
    </source>
</evidence>
<evidence type="ECO:0000313" key="3">
    <source>
        <dbReference type="Proteomes" id="UP000826550"/>
    </source>
</evidence>
<proteinExistence type="predicted"/>
<dbReference type="Pfam" id="PF00561">
    <property type="entry name" value="Abhydrolase_1"/>
    <property type="match status" value="1"/>
</dbReference>
<dbReference type="Proteomes" id="UP000826550">
    <property type="component" value="Chromosome"/>
</dbReference>
<protein>
    <submittedName>
        <fullName evidence="2">Alpha/beta hydrolase</fullName>
    </submittedName>
</protein>
<dbReference type="SUPFAM" id="SSF53474">
    <property type="entry name" value="alpha/beta-Hydrolases"/>
    <property type="match status" value="1"/>
</dbReference>
<gene>
    <name evidence="2" type="ORF">GYM71_00260</name>
</gene>
<evidence type="ECO:0000259" key="1">
    <source>
        <dbReference type="Pfam" id="PF00561"/>
    </source>
</evidence>
<dbReference type="InterPro" id="IPR029058">
    <property type="entry name" value="AB_hydrolase_fold"/>
</dbReference>
<feature type="domain" description="AB hydrolase-1" evidence="1">
    <location>
        <begin position="37"/>
        <end position="174"/>
    </location>
</feature>
<reference evidence="2 3" key="1">
    <citation type="submission" date="2020-01" db="EMBL/GenBank/DDBJ databases">
        <title>Vast differences in strain-level diversity in the gut microbiota of two closely related honey bee species.</title>
        <authorList>
            <person name="Ellegaard K.M."/>
            <person name="Suenami S."/>
            <person name="Miyazaki R."/>
            <person name="Engel P."/>
        </authorList>
    </citation>
    <scope>NUCLEOTIDE SEQUENCE [LARGE SCALE GENOMIC DNA]</scope>
    <source>
        <strain evidence="2 3">ESL0416</strain>
    </source>
</reference>
<dbReference type="GO" id="GO:0016787">
    <property type="term" value="F:hydrolase activity"/>
    <property type="evidence" value="ECO:0007669"/>
    <property type="project" value="UniProtKB-KW"/>
</dbReference>
<keyword evidence="3" id="KW-1185">Reference proteome</keyword>
<keyword evidence="2" id="KW-0378">Hydrolase</keyword>
<dbReference type="Gene3D" id="3.40.50.1820">
    <property type="entry name" value="alpha/beta hydrolase"/>
    <property type="match status" value="1"/>
</dbReference>
<accession>A0ABX8W354</accession>
<dbReference type="InterPro" id="IPR000073">
    <property type="entry name" value="AB_hydrolase_1"/>
</dbReference>
<dbReference type="InterPro" id="IPR050266">
    <property type="entry name" value="AB_hydrolase_sf"/>
</dbReference>
<dbReference type="PANTHER" id="PTHR43798">
    <property type="entry name" value="MONOACYLGLYCEROL LIPASE"/>
    <property type="match status" value="1"/>
</dbReference>
<dbReference type="PANTHER" id="PTHR43798:SF33">
    <property type="entry name" value="HYDROLASE, PUTATIVE (AFU_ORTHOLOGUE AFUA_2G14860)-RELATED"/>
    <property type="match status" value="1"/>
</dbReference>
<organism evidence="2 3">
    <name type="scientific">Lactobacillus panisapium</name>
    <dbReference type="NCBI Taxonomy" id="2012495"/>
    <lineage>
        <taxon>Bacteria</taxon>
        <taxon>Bacillati</taxon>
        <taxon>Bacillota</taxon>
        <taxon>Bacilli</taxon>
        <taxon>Lactobacillales</taxon>
        <taxon>Lactobacillaceae</taxon>
        <taxon>Lactobacillus</taxon>
    </lineage>
</organism>
<dbReference type="RefSeq" id="WP_220220456.1">
    <property type="nucleotide sequence ID" value="NZ_CP048268.1"/>
</dbReference>
<sequence length="258" mass="29325">MDKKYYATKLGQIAYAGKEGKPLIVFLNVFGTMDTEQNFAKVIARLPKEYGIFAPDYLNTGFSGKSNAQYSLTTEADELAAIINGFNAAKVIIVAHSVGGVYAFQMQAKIKNLHALIFIEPTTREIILDPPKEKSYLDHDKETADTDQFIHDKIFALFSDRKANDFWQTTLANEARFDEQSEQELASAIEEDGFWQSSKKLDGKVPVTIFTEAYRQKEYERSEYNNQNTKIIPLGTFHYIQWEYPEEIAQEIISASAD</sequence>
<name>A0ABX8W354_9LACO</name>
<dbReference type="EMBL" id="CP048268">
    <property type="protein sequence ID" value="QYN51949.1"/>
    <property type="molecule type" value="Genomic_DNA"/>
</dbReference>